<gene>
    <name evidence="3" type="ORF">CATMQ487_17170</name>
</gene>
<evidence type="ECO:0000256" key="1">
    <source>
        <dbReference type="ARBA" id="ARBA00009981"/>
    </source>
</evidence>
<dbReference type="InterPro" id="IPR036165">
    <property type="entry name" value="YefM-like_sf"/>
</dbReference>
<dbReference type="Gene3D" id="3.40.1620.10">
    <property type="entry name" value="YefM-like domain"/>
    <property type="match status" value="1"/>
</dbReference>
<proteinExistence type="inferred from homology"/>
<dbReference type="Pfam" id="PF02604">
    <property type="entry name" value="PhdYeFM_antitox"/>
    <property type="match status" value="1"/>
</dbReference>
<dbReference type="InterPro" id="IPR006442">
    <property type="entry name" value="Antitoxin_Phd/YefM"/>
</dbReference>
<dbReference type="RefSeq" id="WP_251972848.1">
    <property type="nucleotide sequence ID" value="NZ_AP025730.1"/>
</dbReference>
<dbReference type="NCBIfam" id="TIGR01552">
    <property type="entry name" value="phd_fam"/>
    <property type="match status" value="1"/>
</dbReference>
<evidence type="ECO:0000256" key="2">
    <source>
        <dbReference type="RuleBase" id="RU362080"/>
    </source>
</evidence>
<accession>A0ABM7YK53</accession>
<dbReference type="Proteomes" id="UP001057498">
    <property type="component" value="Chromosome"/>
</dbReference>
<comment type="similarity">
    <text evidence="1 2">Belongs to the phD/YefM antitoxin family.</text>
</comment>
<protein>
    <recommendedName>
        <fullName evidence="2">Antitoxin</fullName>
    </recommendedName>
</protein>
<keyword evidence="4" id="KW-1185">Reference proteome</keyword>
<name>A0ABM7YK53_9BURK</name>
<reference evidence="3" key="1">
    <citation type="submission" date="2022-04" db="EMBL/GenBank/DDBJ databases">
        <title>Whole genome sequence of Sphaerotilus sp. FB-5.</title>
        <authorList>
            <person name="Takeda M."/>
            <person name="Narihara S."/>
            <person name="Akimoto M."/>
            <person name="Akimoto R."/>
            <person name="Nishiyashiki S."/>
            <person name="Murakami T."/>
        </authorList>
    </citation>
    <scope>NUCLEOTIDE SEQUENCE</scope>
    <source>
        <strain evidence="3">FB-5</strain>
    </source>
</reference>
<sequence>MLTFTANEAKTRFGELLDRVQREPVQVSRHNRVVGVMVSPEDYEAMRAFYADRLQRTLDQTAQEAAAKGLTDEELQRLLADES</sequence>
<evidence type="ECO:0000313" key="3">
    <source>
        <dbReference type="EMBL" id="BDI04747.1"/>
    </source>
</evidence>
<dbReference type="EMBL" id="AP025730">
    <property type="protein sequence ID" value="BDI04747.1"/>
    <property type="molecule type" value="Genomic_DNA"/>
</dbReference>
<dbReference type="SUPFAM" id="SSF143120">
    <property type="entry name" value="YefM-like"/>
    <property type="match status" value="1"/>
</dbReference>
<organism evidence="3 4">
    <name type="scientific">Sphaerotilus microaerophilus</name>
    <dbReference type="NCBI Taxonomy" id="2914710"/>
    <lineage>
        <taxon>Bacteria</taxon>
        <taxon>Pseudomonadati</taxon>
        <taxon>Pseudomonadota</taxon>
        <taxon>Betaproteobacteria</taxon>
        <taxon>Burkholderiales</taxon>
        <taxon>Sphaerotilaceae</taxon>
        <taxon>Sphaerotilus</taxon>
    </lineage>
</organism>
<comment type="function">
    <text evidence="2">Antitoxin component of a type II toxin-antitoxin (TA) system.</text>
</comment>
<evidence type="ECO:0000313" key="4">
    <source>
        <dbReference type="Proteomes" id="UP001057498"/>
    </source>
</evidence>